<reference evidence="3 4" key="1">
    <citation type="submission" date="2018-09" db="EMBL/GenBank/DDBJ databases">
        <title>Sphingomonas peninsula sp. nov., isolated from fildes peninsula, Antarctic soil.</title>
        <authorList>
            <person name="Yingchao G."/>
        </authorList>
    </citation>
    <scope>NUCLEOTIDE SEQUENCE [LARGE SCALE GENOMIC DNA]</scope>
    <source>
        <strain evidence="3 4">YZ-8</strain>
    </source>
</reference>
<dbReference type="InterPro" id="IPR042047">
    <property type="entry name" value="SleB_dom1"/>
</dbReference>
<evidence type="ECO:0000313" key="4">
    <source>
        <dbReference type="Proteomes" id="UP000276254"/>
    </source>
</evidence>
<dbReference type="Pfam" id="PF07486">
    <property type="entry name" value="Hydrolase_2"/>
    <property type="match status" value="1"/>
</dbReference>
<evidence type="ECO:0000313" key="3">
    <source>
        <dbReference type="EMBL" id="AYJ86961.1"/>
    </source>
</evidence>
<keyword evidence="3" id="KW-0378">Hydrolase</keyword>
<proteinExistence type="predicted"/>
<keyword evidence="1" id="KW-1133">Transmembrane helix</keyword>
<dbReference type="Gene3D" id="1.10.10.2520">
    <property type="entry name" value="Cell wall hydrolase SleB, domain 1"/>
    <property type="match status" value="1"/>
</dbReference>
<evidence type="ECO:0000259" key="2">
    <source>
        <dbReference type="Pfam" id="PF07486"/>
    </source>
</evidence>
<sequence length="407" mass="43597">MSWRPRWAAVQAALPFVLAMILAVGIVISAWVLSSQHRSVPVKSAVKTALLTPPVVEEQRLIQIPPEAARDFNAKQPIVAAPVIPASAYRFVGKPDARERAIDCLAAAAWYEAGDDASNQRAVIQVILNRARHPAFPSTVCGVVFQGSERSTGCQFTFTCDGALARTPSAASWARARSAGTAAIDGTVDADVGYATHYHANYVVPYWQSSLDKVAVVGPHLFYRWKGFWGTKGAFTRKAGVEEPFLPALARLSPAHALANPDLAAMAVPGVVPTSSVVTPPPALVIEGVREKSLRGAVVRGQGVGQGADANRYFLQLDAATFPGNYATAAVALCKNKPNCAVLGWREATKMAHNVPLTDDERQSLTFYFTQHEGKGDRALWNCDQINRPNKTQCLSAASTLAIPGTD</sequence>
<accession>A0A494TMC6</accession>
<dbReference type="GO" id="GO:0016787">
    <property type="term" value="F:hydrolase activity"/>
    <property type="evidence" value="ECO:0007669"/>
    <property type="project" value="UniProtKB-KW"/>
</dbReference>
<feature type="domain" description="Cell wall hydrolase SleB" evidence="2">
    <location>
        <begin position="115"/>
        <end position="223"/>
    </location>
</feature>
<evidence type="ECO:0000256" key="1">
    <source>
        <dbReference type="SAM" id="Phobius"/>
    </source>
</evidence>
<dbReference type="InterPro" id="IPR011105">
    <property type="entry name" value="Cell_wall_hydrolase_SleB"/>
</dbReference>
<name>A0A494TMC6_SPHPE</name>
<protein>
    <submittedName>
        <fullName evidence="3">Cell wall hydrolase</fullName>
    </submittedName>
</protein>
<keyword evidence="1" id="KW-0812">Transmembrane</keyword>
<dbReference type="KEGG" id="spha:D3Y57_14715"/>
<feature type="transmembrane region" description="Helical" evidence="1">
    <location>
        <begin position="12"/>
        <end position="33"/>
    </location>
</feature>
<dbReference type="EMBL" id="CP032829">
    <property type="protein sequence ID" value="AYJ86961.1"/>
    <property type="molecule type" value="Genomic_DNA"/>
</dbReference>
<keyword evidence="1" id="KW-0472">Membrane</keyword>
<dbReference type="Proteomes" id="UP000276254">
    <property type="component" value="Chromosome"/>
</dbReference>
<gene>
    <name evidence="3" type="ORF">D3Y57_14715</name>
</gene>
<dbReference type="OrthoDB" id="9785345at2"/>
<organism evidence="3 4">
    <name type="scientific">Sphingomonas paeninsulae</name>
    <dbReference type="NCBI Taxonomy" id="2319844"/>
    <lineage>
        <taxon>Bacteria</taxon>
        <taxon>Pseudomonadati</taxon>
        <taxon>Pseudomonadota</taxon>
        <taxon>Alphaproteobacteria</taxon>
        <taxon>Sphingomonadales</taxon>
        <taxon>Sphingomonadaceae</taxon>
        <taxon>Sphingomonas</taxon>
    </lineage>
</organism>
<keyword evidence="4" id="KW-1185">Reference proteome</keyword>
<dbReference type="AlphaFoldDB" id="A0A494TMC6"/>